<gene>
    <name evidence="3" type="ORF">BN980_GECA01s01781g</name>
</gene>
<reference evidence="3" key="1">
    <citation type="submission" date="2014-03" db="EMBL/GenBank/DDBJ databases">
        <authorList>
            <person name="Casaregola S."/>
        </authorList>
    </citation>
    <scope>NUCLEOTIDE SEQUENCE [LARGE SCALE GENOMIC DNA]</scope>
    <source>
        <strain evidence="3">CLIB 918</strain>
    </source>
</reference>
<feature type="compositionally biased region" description="Low complexity" evidence="1">
    <location>
        <begin position="84"/>
        <end position="101"/>
    </location>
</feature>
<evidence type="ECO:0000256" key="1">
    <source>
        <dbReference type="SAM" id="MobiDB-lite"/>
    </source>
</evidence>
<dbReference type="Pfam" id="PF13921">
    <property type="entry name" value="Myb_DNA-bind_6"/>
    <property type="match status" value="1"/>
</dbReference>
<dbReference type="Proteomes" id="UP000242525">
    <property type="component" value="Unassembled WGS sequence"/>
</dbReference>
<dbReference type="InterPro" id="IPR001005">
    <property type="entry name" value="SANT/Myb"/>
</dbReference>
<feature type="compositionally biased region" description="Acidic residues" evidence="1">
    <location>
        <begin position="159"/>
        <end position="172"/>
    </location>
</feature>
<dbReference type="PROSITE" id="PS50090">
    <property type="entry name" value="MYB_LIKE"/>
    <property type="match status" value="1"/>
</dbReference>
<accession>A0A0J9X381</accession>
<dbReference type="OrthoDB" id="5334491at2759"/>
<evidence type="ECO:0000313" key="4">
    <source>
        <dbReference type="Proteomes" id="UP000242525"/>
    </source>
</evidence>
<feature type="region of interest" description="Disordered" evidence="1">
    <location>
        <begin position="1"/>
        <end position="202"/>
    </location>
</feature>
<evidence type="ECO:0000259" key="2">
    <source>
        <dbReference type="PROSITE" id="PS50090"/>
    </source>
</evidence>
<proteinExistence type="predicted"/>
<protein>
    <submittedName>
        <fullName evidence="3">Similar to Yarrowia lipolytica YALI0E18216p [Yarrowia lipolytica CLIB 122]</fullName>
    </submittedName>
</protein>
<feature type="domain" description="Myb-like" evidence="2">
    <location>
        <begin position="188"/>
        <end position="240"/>
    </location>
</feature>
<dbReference type="InterPro" id="IPR009057">
    <property type="entry name" value="Homeodomain-like_sf"/>
</dbReference>
<dbReference type="AlphaFoldDB" id="A0A0J9X381"/>
<comment type="caution">
    <text evidence="3">The sequence shown here is derived from an EMBL/GenBank/DDBJ whole genome shotgun (WGS) entry which is preliminary data.</text>
</comment>
<evidence type="ECO:0000313" key="3">
    <source>
        <dbReference type="EMBL" id="CDO51161.1"/>
    </source>
</evidence>
<sequence>MDLTNILNNSSFDESRSSDSEDNHAKHKHQRLRTLSPILKPSSINTSPIREQLRQQTDFFTSTTSPNNYTHRKPTAVPERAIRTRQSTRASSLASLASSTANTGAKTGNKSKRKQTENPVTTDKPVDAVSSKRVKKVSKQTDKYQRNTLNEAINTTNEIPEEDEDEEGVEGEENSKSQQSKKDNKIKRNKAPNSSWSPEEDGKLLDIVLSTLPKQDFEKYSKLLNKRDGQTVRYRWKVILKRAKEAQKKGS</sequence>
<dbReference type="Gene3D" id="1.10.10.60">
    <property type="entry name" value="Homeodomain-like"/>
    <property type="match status" value="1"/>
</dbReference>
<dbReference type="CDD" id="cd00167">
    <property type="entry name" value="SANT"/>
    <property type="match status" value="1"/>
</dbReference>
<keyword evidence="4" id="KW-1185">Reference proteome</keyword>
<feature type="compositionally biased region" description="Polar residues" evidence="1">
    <location>
        <begin position="42"/>
        <end position="69"/>
    </location>
</feature>
<feature type="compositionally biased region" description="Basic and acidic residues" evidence="1">
    <location>
        <begin position="13"/>
        <end position="24"/>
    </location>
</feature>
<dbReference type="SUPFAM" id="SSF46689">
    <property type="entry name" value="Homeodomain-like"/>
    <property type="match status" value="1"/>
</dbReference>
<organism evidence="3 4">
    <name type="scientific">Geotrichum candidum</name>
    <name type="common">Oospora lactis</name>
    <name type="synonym">Dipodascus geotrichum</name>
    <dbReference type="NCBI Taxonomy" id="1173061"/>
    <lineage>
        <taxon>Eukaryota</taxon>
        <taxon>Fungi</taxon>
        <taxon>Dikarya</taxon>
        <taxon>Ascomycota</taxon>
        <taxon>Saccharomycotina</taxon>
        <taxon>Dipodascomycetes</taxon>
        <taxon>Dipodascales</taxon>
        <taxon>Dipodascaceae</taxon>
        <taxon>Geotrichum</taxon>
    </lineage>
</organism>
<feature type="compositionally biased region" description="Polar residues" evidence="1">
    <location>
        <begin position="146"/>
        <end position="158"/>
    </location>
</feature>
<dbReference type="EMBL" id="CCBN010000001">
    <property type="protein sequence ID" value="CDO51161.1"/>
    <property type="molecule type" value="Genomic_DNA"/>
</dbReference>
<name>A0A0J9X381_GEOCN</name>